<comment type="caution">
    <text evidence="1">The sequence shown here is derived from an EMBL/GenBank/DDBJ whole genome shotgun (WGS) entry which is preliminary data.</text>
</comment>
<dbReference type="RefSeq" id="WP_207276990.1">
    <property type="nucleotide sequence ID" value="NZ_JAFMPK010000048.1"/>
</dbReference>
<protein>
    <recommendedName>
        <fullName evidence="3">GlcNAc-PI de-N-acetylase</fullName>
    </recommendedName>
</protein>
<organism evidence="1 2">
    <name type="scientific">Myceligenerans salitolerans</name>
    <dbReference type="NCBI Taxonomy" id="1230528"/>
    <lineage>
        <taxon>Bacteria</taxon>
        <taxon>Bacillati</taxon>
        <taxon>Actinomycetota</taxon>
        <taxon>Actinomycetes</taxon>
        <taxon>Micrococcales</taxon>
        <taxon>Promicromonosporaceae</taxon>
        <taxon>Myceligenerans</taxon>
    </lineage>
</organism>
<sequence>MTVPAVPGRTPSRRSARLLGWIVFLSVVALACVGAVRVSAATDVAAQRVLYSLVPHPDDEFEFWSLVEDDPKTFPVFLVLTRGEQTSFCGRAFEKGWQPDLEPKPSVRPTGRWTQECRTARVDALLRYMQHMSSQDPTIPGDFEAPRTVGPFPDKDGVTCRVSSPDRSGQCEGARSAKVWEDRQDRGNVVFFDLGDGDLTADEVGWALRTVRRHPEAFGIDPAMPEAGAVGAFANEHGGCFSYPHPDHVAVHRALATESFGLPFQAAATCADSAADTVVRRAVSREAATNAFGVGPDDTRTGAHTGSYGWLHDSYYPLDPEGQDELFTRVQWFWVRYTP</sequence>
<evidence type="ECO:0008006" key="3">
    <source>
        <dbReference type="Google" id="ProtNLM"/>
    </source>
</evidence>
<evidence type="ECO:0000313" key="2">
    <source>
        <dbReference type="Proteomes" id="UP000664617"/>
    </source>
</evidence>
<proteinExistence type="predicted"/>
<accession>A0ABS3IEH6</accession>
<reference evidence="2" key="1">
    <citation type="submission" date="2023-07" db="EMBL/GenBank/DDBJ databases">
        <title>Myceligenerans salitolerans sp. nov., a halotolerant actinomycete isolated from a salt lake in Xinjiang, China.</title>
        <authorList>
            <person name="Guan T."/>
        </authorList>
    </citation>
    <scope>NUCLEOTIDE SEQUENCE [LARGE SCALE GENOMIC DNA]</scope>
    <source>
        <strain evidence="2">XHU 5031</strain>
    </source>
</reference>
<evidence type="ECO:0000313" key="1">
    <source>
        <dbReference type="EMBL" id="MBO0611041.1"/>
    </source>
</evidence>
<name>A0ABS3IEH6_9MICO</name>
<dbReference type="Proteomes" id="UP000664617">
    <property type="component" value="Unassembled WGS sequence"/>
</dbReference>
<dbReference type="EMBL" id="JAFMPK010000048">
    <property type="protein sequence ID" value="MBO0611041.1"/>
    <property type="molecule type" value="Genomic_DNA"/>
</dbReference>
<keyword evidence="2" id="KW-1185">Reference proteome</keyword>
<gene>
    <name evidence="1" type="ORF">J0911_18630</name>
</gene>